<keyword evidence="4" id="KW-1185">Reference proteome</keyword>
<dbReference type="Proteomes" id="UP001230496">
    <property type="component" value="Chromosome"/>
</dbReference>
<dbReference type="AlphaFoldDB" id="A0AA51RA59"/>
<feature type="compositionally biased region" description="Basic and acidic residues" evidence="1">
    <location>
        <begin position="43"/>
        <end position="53"/>
    </location>
</feature>
<name>A0AA51RA59_9BACT</name>
<dbReference type="RefSeq" id="WP_308347256.1">
    <property type="nucleotide sequence ID" value="NZ_CP129971.1"/>
</dbReference>
<keyword evidence="2" id="KW-0812">Transmembrane</keyword>
<sequence length="182" mass="21479">MEDYKILIYIVLSILYFLFKGRGKKKKPVTRKNTQPQQTEQNSGEKKRPKSFEELLAELSGENQEKEEASKYEDDDEILTDKEEIKPLSEQVDERPMRQEVNQRDYENADETLKELYKKGERLKSIDELVDIEEVATQSNRFNEFSDEDNNNQFAREIREGLSDPESAKKAIVYAEILNRKY</sequence>
<gene>
    <name evidence="3" type="ORF">QYS49_36015</name>
</gene>
<feature type="compositionally biased region" description="Basic and acidic residues" evidence="1">
    <location>
        <begin position="79"/>
        <end position="107"/>
    </location>
</feature>
<feature type="compositionally biased region" description="Polar residues" evidence="1">
    <location>
        <begin position="31"/>
        <end position="42"/>
    </location>
</feature>
<dbReference type="EMBL" id="CP129971">
    <property type="protein sequence ID" value="WMN10801.1"/>
    <property type="molecule type" value="Genomic_DNA"/>
</dbReference>
<organism evidence="3 4">
    <name type="scientific">Marivirga salinarum</name>
    <dbReference type="NCBI Taxonomy" id="3059078"/>
    <lineage>
        <taxon>Bacteria</taxon>
        <taxon>Pseudomonadati</taxon>
        <taxon>Bacteroidota</taxon>
        <taxon>Cytophagia</taxon>
        <taxon>Cytophagales</taxon>
        <taxon>Marivirgaceae</taxon>
        <taxon>Marivirga</taxon>
    </lineage>
</organism>
<evidence type="ECO:0000256" key="1">
    <source>
        <dbReference type="SAM" id="MobiDB-lite"/>
    </source>
</evidence>
<keyword evidence="2" id="KW-0472">Membrane</keyword>
<dbReference type="KEGG" id="msaa:QYS49_36015"/>
<keyword evidence="2" id="KW-1133">Transmembrane helix</keyword>
<proteinExistence type="predicted"/>
<feature type="compositionally biased region" description="Basic and acidic residues" evidence="1">
    <location>
        <begin position="63"/>
        <end position="72"/>
    </location>
</feature>
<evidence type="ECO:0000256" key="2">
    <source>
        <dbReference type="SAM" id="Phobius"/>
    </source>
</evidence>
<evidence type="ECO:0000313" key="4">
    <source>
        <dbReference type="Proteomes" id="UP001230496"/>
    </source>
</evidence>
<protein>
    <submittedName>
        <fullName evidence="3">Uncharacterized protein</fullName>
    </submittedName>
</protein>
<evidence type="ECO:0000313" key="3">
    <source>
        <dbReference type="EMBL" id="WMN10801.1"/>
    </source>
</evidence>
<feature type="region of interest" description="Disordered" evidence="1">
    <location>
        <begin position="23"/>
        <end position="107"/>
    </location>
</feature>
<feature type="transmembrane region" description="Helical" evidence="2">
    <location>
        <begin position="6"/>
        <end position="23"/>
    </location>
</feature>
<accession>A0AA51RA59</accession>
<reference evidence="3 4" key="1">
    <citation type="submission" date="2023-08" db="EMBL/GenBank/DDBJ databases">
        <title>Comparative genomics and taxonomic characterization of three novel marine species of genus Marivirga.</title>
        <authorList>
            <person name="Muhammad N."/>
            <person name="Kim S.-G."/>
        </authorList>
    </citation>
    <scope>NUCLEOTIDE SEQUENCE [LARGE SCALE GENOMIC DNA]</scope>
    <source>
        <strain evidence="3 4">BDSF4-3</strain>
    </source>
</reference>